<keyword evidence="1" id="KW-0812">Transmembrane</keyword>
<feature type="transmembrane region" description="Helical" evidence="1">
    <location>
        <begin position="213"/>
        <end position="232"/>
    </location>
</feature>
<gene>
    <name evidence="2" type="ORF">SAMN04515677_102172</name>
</gene>
<dbReference type="EMBL" id="FNGW01000002">
    <property type="protein sequence ID" value="SDL49892.1"/>
    <property type="molecule type" value="Genomic_DNA"/>
</dbReference>
<keyword evidence="1" id="KW-1133">Transmembrane helix</keyword>
<dbReference type="InterPro" id="IPR012507">
    <property type="entry name" value="YibE_F"/>
</dbReference>
<dbReference type="Pfam" id="PF07907">
    <property type="entry name" value="YibE_F"/>
    <property type="match status" value="1"/>
</dbReference>
<dbReference type="Proteomes" id="UP000199068">
    <property type="component" value="Unassembled WGS sequence"/>
</dbReference>
<feature type="transmembrane region" description="Helical" evidence="1">
    <location>
        <begin position="20"/>
        <end position="39"/>
    </location>
</feature>
<feature type="transmembrane region" description="Helical" evidence="1">
    <location>
        <begin position="160"/>
        <end position="179"/>
    </location>
</feature>
<dbReference type="PANTHER" id="PTHR41771">
    <property type="entry name" value="MEMBRANE PROTEIN-RELATED"/>
    <property type="match status" value="1"/>
</dbReference>
<keyword evidence="3" id="KW-1185">Reference proteome</keyword>
<dbReference type="AlphaFoldDB" id="A0A1G9KJS6"/>
<dbReference type="PANTHER" id="PTHR41771:SF1">
    <property type="entry name" value="MEMBRANE PROTEIN"/>
    <property type="match status" value="1"/>
</dbReference>
<sequence>MIKKENLRNKKSLIKNKDFLFSIICIIGIIILLLIPTGFEKQLYINSQGVKAEVISVDNSNVYQVGLVKQGEQRCKIKILNGKLKNKEIEGVNLLSGKLEEDKIFKEGDKAFVLIEQSKEGEILFANMIDHYRIDSEIFLIGLFVVSLLIFSGITGIRTIISFAFTLACILKLFIPMLLKGYQPILLALFIGGIISIITLILVAGFTKKAYCAIISSILTSLLTCILAIVFGKMFNIHGSVMQWSESLLYAGYQNVNLTLIYQAGIYLSCSGAILDLAIDISAAIEELVDKKPDISKKEILLSGITIGKSIVGSQTTTLLLAYMGSFIAVMMVYMAQGTPLLSILNTKFISSEILHTFVGCIGLVIVSPLTSIICSYIYTKSKAINLKTIE</sequence>
<name>A0A1G9KJS6_9FIRM</name>
<proteinExistence type="predicted"/>
<feature type="transmembrane region" description="Helical" evidence="1">
    <location>
        <begin position="186"/>
        <end position="207"/>
    </location>
</feature>
<keyword evidence="1" id="KW-0472">Membrane</keyword>
<evidence type="ECO:0000313" key="3">
    <source>
        <dbReference type="Proteomes" id="UP000199068"/>
    </source>
</evidence>
<evidence type="ECO:0000256" key="1">
    <source>
        <dbReference type="SAM" id="Phobius"/>
    </source>
</evidence>
<dbReference type="RefSeq" id="WP_242872378.1">
    <property type="nucleotide sequence ID" value="NZ_FNGW01000002.1"/>
</dbReference>
<reference evidence="2 3" key="1">
    <citation type="submission" date="2016-10" db="EMBL/GenBank/DDBJ databases">
        <authorList>
            <person name="de Groot N.N."/>
        </authorList>
    </citation>
    <scope>NUCLEOTIDE SEQUENCE [LARGE SCALE GENOMIC DNA]</scope>
    <source>
        <strain evidence="2 3">DSM 797</strain>
    </source>
</reference>
<feature type="transmembrane region" description="Helical" evidence="1">
    <location>
        <begin position="138"/>
        <end position="154"/>
    </location>
</feature>
<organism evidence="2 3">
    <name type="scientific">Romboutsia lituseburensis DSM 797</name>
    <dbReference type="NCBI Taxonomy" id="1121325"/>
    <lineage>
        <taxon>Bacteria</taxon>
        <taxon>Bacillati</taxon>
        <taxon>Bacillota</taxon>
        <taxon>Clostridia</taxon>
        <taxon>Peptostreptococcales</taxon>
        <taxon>Peptostreptococcaceae</taxon>
        <taxon>Romboutsia</taxon>
    </lineage>
</organism>
<dbReference type="STRING" id="1121325.SAMN04515677_102172"/>
<protein>
    <submittedName>
        <fullName evidence="2">Uncharacterized membrane protein</fullName>
    </submittedName>
</protein>
<feature type="transmembrane region" description="Helical" evidence="1">
    <location>
        <begin position="319"/>
        <end position="337"/>
    </location>
</feature>
<feature type="transmembrane region" description="Helical" evidence="1">
    <location>
        <begin position="357"/>
        <end position="379"/>
    </location>
</feature>
<accession>A0A1G9KJS6</accession>
<evidence type="ECO:0000313" key="2">
    <source>
        <dbReference type="EMBL" id="SDL49892.1"/>
    </source>
</evidence>